<evidence type="ECO:0000256" key="1">
    <source>
        <dbReference type="ARBA" id="ARBA00022664"/>
    </source>
</evidence>
<dbReference type="Pfam" id="PF00076">
    <property type="entry name" value="RRM_1"/>
    <property type="match status" value="1"/>
</dbReference>
<evidence type="ECO:0000256" key="2">
    <source>
        <dbReference type="ARBA" id="ARBA00022884"/>
    </source>
</evidence>
<dbReference type="InterPro" id="IPR012677">
    <property type="entry name" value="Nucleotide-bd_a/b_plait_sf"/>
</dbReference>
<feature type="compositionally biased region" description="Basic and acidic residues" evidence="5">
    <location>
        <begin position="254"/>
        <end position="264"/>
    </location>
</feature>
<reference evidence="7" key="1">
    <citation type="submission" date="2019-08" db="EMBL/GenBank/DDBJ databases">
        <title>Reference gene set and small RNA set construction with multiple tissues from Davidia involucrata Baill.</title>
        <authorList>
            <person name="Yang H."/>
            <person name="Zhou C."/>
            <person name="Li G."/>
            <person name="Wang J."/>
            <person name="Gao P."/>
            <person name="Wang M."/>
            <person name="Wang R."/>
            <person name="Zhao Y."/>
        </authorList>
    </citation>
    <scope>NUCLEOTIDE SEQUENCE</scope>
    <source>
        <tissue evidence="7">Mixed with DoveR01_LX</tissue>
    </source>
</reference>
<proteinExistence type="predicted"/>
<dbReference type="InterPro" id="IPR000504">
    <property type="entry name" value="RRM_dom"/>
</dbReference>
<feature type="compositionally biased region" description="Basic and acidic residues" evidence="5">
    <location>
        <begin position="103"/>
        <end position="131"/>
    </location>
</feature>
<dbReference type="AlphaFoldDB" id="A0A5B6ZU05"/>
<accession>A0A5B6ZU05</accession>
<dbReference type="SUPFAM" id="SSF54928">
    <property type="entry name" value="RNA-binding domain, RBD"/>
    <property type="match status" value="2"/>
</dbReference>
<feature type="compositionally biased region" description="Basic and acidic residues" evidence="5">
    <location>
        <begin position="66"/>
        <end position="81"/>
    </location>
</feature>
<evidence type="ECO:0000259" key="6">
    <source>
        <dbReference type="PROSITE" id="PS50102"/>
    </source>
</evidence>
<evidence type="ECO:0000256" key="3">
    <source>
        <dbReference type="ARBA" id="ARBA00023187"/>
    </source>
</evidence>
<feature type="domain" description="RRM" evidence="6">
    <location>
        <begin position="436"/>
        <end position="519"/>
    </location>
</feature>
<evidence type="ECO:0000256" key="5">
    <source>
        <dbReference type="SAM" id="MobiDB-lite"/>
    </source>
</evidence>
<feature type="compositionally biased region" description="Basic and acidic residues" evidence="5">
    <location>
        <begin position="279"/>
        <end position="309"/>
    </location>
</feature>
<dbReference type="PANTHER" id="PTHR23139">
    <property type="entry name" value="RNA-BINDING PROTEIN"/>
    <property type="match status" value="1"/>
</dbReference>
<gene>
    <name evidence="7" type="ORF">Din_016866</name>
</gene>
<keyword evidence="2 4" id="KW-0694">RNA-binding</keyword>
<protein>
    <recommendedName>
        <fullName evidence="6">RRM domain-containing protein</fullName>
    </recommendedName>
</protein>
<feature type="domain" description="RRM" evidence="6">
    <location>
        <begin position="547"/>
        <end position="623"/>
    </location>
</feature>
<feature type="compositionally biased region" description="Basic and acidic residues" evidence="5">
    <location>
        <begin position="169"/>
        <end position="245"/>
    </location>
</feature>
<dbReference type="EMBL" id="GHES01016866">
    <property type="protein sequence ID" value="MPA47425.1"/>
    <property type="molecule type" value="Transcribed_RNA"/>
</dbReference>
<organism evidence="7">
    <name type="scientific">Davidia involucrata</name>
    <name type="common">Dove tree</name>
    <dbReference type="NCBI Taxonomy" id="16924"/>
    <lineage>
        <taxon>Eukaryota</taxon>
        <taxon>Viridiplantae</taxon>
        <taxon>Streptophyta</taxon>
        <taxon>Embryophyta</taxon>
        <taxon>Tracheophyta</taxon>
        <taxon>Spermatophyta</taxon>
        <taxon>Magnoliopsida</taxon>
        <taxon>eudicotyledons</taxon>
        <taxon>Gunneridae</taxon>
        <taxon>Pentapetalae</taxon>
        <taxon>asterids</taxon>
        <taxon>Cornales</taxon>
        <taxon>Nyssaceae</taxon>
        <taxon>Davidia</taxon>
    </lineage>
</organism>
<dbReference type="SMART" id="SM00360">
    <property type="entry name" value="RRM"/>
    <property type="match status" value="2"/>
</dbReference>
<keyword evidence="3" id="KW-0508">mRNA splicing</keyword>
<sequence length="944" mass="104962">MSRSGWQKKKYGNSIEFSHDNCNEGTAARTRPYNFDEIMLRRKNKKQSGDAKEGPEGVGNALGKDMVPKISDHLESDRGYRQNDYVPSGVKHGSEDFVMVSSRKKEINTSIKEDKLVKGKDKESRDSETKSKATLNKDISNKAKEGKFERRVHGRRKNDGWSTDDSENETEKRHTRDLVGKDRYTDRSRGKSEKESKRKHQTEVDEKNRDRDAAKKHDSGKWHDSEFPKRKERKESSQFRHEESRPKRRRSRSRERDKDRDRRSISLSPRSHKHTSYNVREHGELSSHSSKDTSKDRPGRQHSDVDRNRISTNGSSTHHHRHGGVASGLGGYSPRKRRTEAAAKTPSPANRSPEKRSAAWDLAPAGTDSNVTGSVFSDLQSSNQTLSSNTHELSSVVPVTSTVVKPPFGVFSNALSSTMNSSIDSIQLTQATRPMRRLYVENLPASASEKDVMDCINNLLLPPGVNHIQRTHPCISCIINKEKSQALVEFLASEDASAALSFDGRSFFGSILKIRRPKDFVEVTTGVPEKLVAAVDSISDIVKDSPHKIFIGGISKVISSEMLMEIASAFGALKAYRFEVNADLNEPCAFLEYLDHSITLKACAGLNGMRLGGQVLTVVQAIPAASSVENIGSPPFYGMPEHAKLLLEKPTQVLKLKNVLDLEGLSSLSEPELEEILEDVRLECARFGTVKSVNVVKHSNSCTTAETCDVTDNTGSASSAMDGKDLECDDKNTKTEILAEVMDLDLGKINRSELSSSAKEPEEVNKAAESNTICDDKLIDNLIRNEMCLPAPADKDLAVEDPTCHENSNAISQELPNQLNTMVDQVESHNDKIANIIQTGDFEMENTSMVKEELKSEVNGGLEAAFAGLDCGVRIESDSHEKVENKEQFSDPRDVFEPGCILVEYQRTEASCMAAHCLHGRLFDNRIVTVGYVSHDIYQARFLK</sequence>
<feature type="region of interest" description="Disordered" evidence="5">
    <location>
        <begin position="1"/>
        <end position="358"/>
    </location>
</feature>
<keyword evidence="1" id="KW-0507">mRNA processing</keyword>
<name>A0A5B6ZU05_DAVIN</name>
<dbReference type="InterPro" id="IPR035979">
    <property type="entry name" value="RBD_domain_sf"/>
</dbReference>
<dbReference type="GO" id="GO:0003723">
    <property type="term" value="F:RNA binding"/>
    <property type="evidence" value="ECO:0007669"/>
    <property type="project" value="UniProtKB-UniRule"/>
</dbReference>
<feature type="compositionally biased region" description="Basic residues" evidence="5">
    <location>
        <begin position="1"/>
        <end position="11"/>
    </location>
</feature>
<dbReference type="GO" id="GO:0006397">
    <property type="term" value="P:mRNA processing"/>
    <property type="evidence" value="ECO:0007669"/>
    <property type="project" value="UniProtKB-KW"/>
</dbReference>
<dbReference type="GO" id="GO:0008380">
    <property type="term" value="P:RNA splicing"/>
    <property type="evidence" value="ECO:0007669"/>
    <property type="project" value="UniProtKB-KW"/>
</dbReference>
<evidence type="ECO:0000313" key="7">
    <source>
        <dbReference type="EMBL" id="MPA47425.1"/>
    </source>
</evidence>
<dbReference type="PROSITE" id="PS50102">
    <property type="entry name" value="RRM"/>
    <property type="match status" value="2"/>
</dbReference>
<dbReference type="FunFam" id="3.30.70.330:FF:000879">
    <property type="entry name" value="Splicing factor U2af large subunit A"/>
    <property type="match status" value="1"/>
</dbReference>
<feature type="compositionally biased region" description="Basic and acidic residues" evidence="5">
    <location>
        <begin position="139"/>
        <end position="151"/>
    </location>
</feature>
<dbReference type="Gene3D" id="3.30.70.330">
    <property type="match status" value="4"/>
</dbReference>
<evidence type="ECO:0000256" key="4">
    <source>
        <dbReference type="PROSITE-ProRule" id="PRU00176"/>
    </source>
</evidence>